<organism evidence="2 3">
    <name type="scientific">Niastella vici</name>
    <dbReference type="NCBI Taxonomy" id="1703345"/>
    <lineage>
        <taxon>Bacteria</taxon>
        <taxon>Pseudomonadati</taxon>
        <taxon>Bacteroidota</taxon>
        <taxon>Chitinophagia</taxon>
        <taxon>Chitinophagales</taxon>
        <taxon>Chitinophagaceae</taxon>
        <taxon>Niastella</taxon>
    </lineage>
</organism>
<feature type="compositionally biased region" description="Basic and acidic residues" evidence="1">
    <location>
        <begin position="1578"/>
        <end position="1604"/>
    </location>
</feature>
<sequence length="1604" mass="182391">MTANTTKAITISKNNAGFPDYLDFTRLRTEGIDYLGKLSGKIWSDHNLHDPGITIFEELCYALLDLGYRTNLPVADILAKDPASPKPEDNFFTPAQILTNNPLTINDYRKLLIDIPGIRNAWLQPARDIKDICRPNNPNTTGTCEQFLNGIYHVFIETEKDVDRDFENEDPAIEEADKEQFIKQITGEVRKVLMAHRNLCEDFADIYILCKLETGVCATIEIENGANAEEVYMNVANRLRAFFSPTPRFYTLDQLLNKGYSMDEAFAGRPFSKQSHGFIDTAELESITLKKEIHTSDIYHEIFNVEGVRKVSRLKFRSCGKQCLSTDGKTNSDWIFHLPQNHVPVFSLSCSGFEFTMNGLPVTIDQDKFNSQLELGWLYNGKILYKMPSPYLDAPLPQGVYHPELGEHYSIMHDFPAVYGIGEGDLPDDASDLRKAQMLQLRGYLMFFDQMLANYLSQLQNVRQLFSFAHPVSAQSQHTYFLNNITSIPEMDKLLRFGAGNGLGPAGTVLAYPVDKSTWDTTVFTAQPAATLLAGFSPYTFTSLYSVYESTDLLMNDLINEGESTVVTQQAQDLKWLYAIVSSTGDFVMIGNKVFDTEEDAQKHASSVQYAGVFEKNYRSFITGGTQFTFDLELNLITYTDYLGILVEDEELYEKRRTGFLTHLLSRFAEQFTDFVIYNWKSAMGVTDIYAAEQYLLQYPDLSRNRGKAFNYQLDSLINYNVSGFEKKVKAIAGIYSGKKNYGCPFVVEPFDDTYFFDPLLKGGSNINKIADRDAGAAAERLGYVYRLVDKEHLPAFFSMPFTDKATALGSRHQLAALTRDLINQIPIVLFNQDLLIETNPGQYPFIIPVKNLGSIPGDLVLFQGIKIYNSKQEAIDAFNNNLIDVLTYGAATGSYGDYIIYDNQPATANTIVRIPAATQTTLENTWGAGWLNELIKVLSLYPFRKIDITSIPYAELYCKEYTAPAPGAADDPANIKYYFNLRLDDKLQGNWISTTHFETKEEAFEEFAFFQLLAGYAGNYFADCACTGSYDNGIIYHTYSFKLFIREVLAQSTDVFATIEDAWGPKGIEKFICAAQGEKAFWTYQRNKACFSFYGTCGQGSLQHPCQYDSEKEQEKALEALQEQAKAYIENNAWSFNGATGELFNKEGKPFARINLDKIPSQDRCDIFVRLAELILAGNKGNTTYTANGYLEHSFPNTQIVIRSTENKPQLTDEEKKQWIEAWEKELRTWACLFPIVRTKLKTNKGEPEQFKYCLEIKFPGYNDCGNDRKEKNNCTVAWKSTCCYATCYEALAALEPALKMLADKKNYRAVIYCEDNSYGIALHSFHPSIITSQKPAPQSDIIAINPQCYPTIKEDCQAVERAKRLINMQGMHLIEHILLRPFKEEDCRCRRKLAACGTDCDFPHWVQEDFGCAGKEINVCFKPGTDPYSFIATVFLPAWSKRFRDEKERLLFEQLLYREAPAHVLLRIIWLRPIDFCRLESTYFQWEKWMAGLTNCNVDFNACNFIDLLFSTYYECLPACVDCQPCKDPTPPKQTCWDEKDRVLRPLGFIDQINEIYCFEDYCGRKQGTGTAPTKEPVKQPKETPKEAPKEAPPKRKKKKDE</sequence>
<feature type="region of interest" description="Disordered" evidence="1">
    <location>
        <begin position="1570"/>
        <end position="1604"/>
    </location>
</feature>
<dbReference type="Proteomes" id="UP000192796">
    <property type="component" value="Unassembled WGS sequence"/>
</dbReference>
<proteinExistence type="predicted"/>
<keyword evidence="3" id="KW-1185">Reference proteome</keyword>
<reference evidence="2 3" key="1">
    <citation type="submission" date="2016-03" db="EMBL/GenBank/DDBJ databases">
        <title>Niastella vici sp. nov., isolated from farmland soil.</title>
        <authorList>
            <person name="Chen L."/>
            <person name="Wang D."/>
            <person name="Yang S."/>
            <person name="Wang G."/>
        </authorList>
    </citation>
    <scope>NUCLEOTIDE SEQUENCE [LARGE SCALE GENOMIC DNA]</scope>
    <source>
        <strain evidence="2 3">DJ57</strain>
    </source>
</reference>
<dbReference type="STRING" id="1703345.A3860_32700"/>
<evidence type="ECO:0000313" key="3">
    <source>
        <dbReference type="Proteomes" id="UP000192796"/>
    </source>
</evidence>
<name>A0A1V9FQQ2_9BACT</name>
<comment type="caution">
    <text evidence="2">The sequence shown here is derived from an EMBL/GenBank/DDBJ whole genome shotgun (WGS) entry which is preliminary data.</text>
</comment>
<evidence type="ECO:0000313" key="2">
    <source>
        <dbReference type="EMBL" id="OQP60576.1"/>
    </source>
</evidence>
<dbReference type="OrthoDB" id="8263000at2"/>
<accession>A0A1V9FQQ2</accession>
<gene>
    <name evidence="2" type="ORF">A3860_32700</name>
</gene>
<protein>
    <submittedName>
        <fullName evidence="2">Uncharacterized protein</fullName>
    </submittedName>
</protein>
<evidence type="ECO:0000256" key="1">
    <source>
        <dbReference type="SAM" id="MobiDB-lite"/>
    </source>
</evidence>
<dbReference type="RefSeq" id="WP_081152687.1">
    <property type="nucleotide sequence ID" value="NZ_LVYD01000060.1"/>
</dbReference>
<dbReference type="EMBL" id="LVYD01000060">
    <property type="protein sequence ID" value="OQP60576.1"/>
    <property type="molecule type" value="Genomic_DNA"/>
</dbReference>